<evidence type="ECO:0000256" key="2">
    <source>
        <dbReference type="SAM" id="SignalP"/>
    </source>
</evidence>
<evidence type="ECO:0000313" key="4">
    <source>
        <dbReference type="Proteomes" id="UP000217895"/>
    </source>
</evidence>
<proteinExistence type="predicted"/>
<evidence type="ECO:0000256" key="1">
    <source>
        <dbReference type="SAM" id="MobiDB-lite"/>
    </source>
</evidence>
<feature type="region of interest" description="Disordered" evidence="1">
    <location>
        <begin position="156"/>
        <end position="175"/>
    </location>
</feature>
<dbReference type="AlphaFoldDB" id="A0A1Z4JCZ8"/>
<keyword evidence="2" id="KW-0732">Signal</keyword>
<name>A0A1Z4JCZ8_LEPBY</name>
<feature type="signal peptide" evidence="2">
    <location>
        <begin position="1"/>
        <end position="20"/>
    </location>
</feature>
<organism evidence="3 4">
    <name type="scientific">Leptolyngbya boryana NIES-2135</name>
    <dbReference type="NCBI Taxonomy" id="1973484"/>
    <lineage>
        <taxon>Bacteria</taxon>
        <taxon>Bacillati</taxon>
        <taxon>Cyanobacteriota</taxon>
        <taxon>Cyanophyceae</taxon>
        <taxon>Leptolyngbyales</taxon>
        <taxon>Leptolyngbyaceae</taxon>
        <taxon>Leptolyngbya group</taxon>
        <taxon>Leptolyngbya</taxon>
    </lineage>
</organism>
<evidence type="ECO:0008006" key="5">
    <source>
        <dbReference type="Google" id="ProtNLM"/>
    </source>
</evidence>
<dbReference type="Proteomes" id="UP000217895">
    <property type="component" value="Chromosome"/>
</dbReference>
<gene>
    <name evidence="3" type="ORF">NIES2135_14930</name>
</gene>
<dbReference type="EMBL" id="AP018203">
    <property type="protein sequence ID" value="BAY54675.1"/>
    <property type="molecule type" value="Genomic_DNA"/>
</dbReference>
<sequence>MRHFSFVLLLSCFAIVGCNAQIDAKVTPTQAATQPNLQLDAKVTPTQAATQPDVQINAQVKESTKSEAPQIVEEIVEGRYWIGGTDQALEVQGDASGTGRPARFRYETEGGVQEWRSLSSLQAIKPGVVYDGNDYWCLSTMQPKTGIAICSKEGWVTQQAPSQSEPSQSEPDQKQ</sequence>
<dbReference type="PROSITE" id="PS51257">
    <property type="entry name" value="PROKAR_LIPOPROTEIN"/>
    <property type="match status" value="1"/>
</dbReference>
<feature type="chain" id="PRO_5011114114" description="Lipoprotein" evidence="2">
    <location>
        <begin position="21"/>
        <end position="175"/>
    </location>
</feature>
<accession>A0A1Z4JCZ8</accession>
<keyword evidence="4" id="KW-1185">Reference proteome</keyword>
<reference evidence="3 4" key="1">
    <citation type="submission" date="2017-06" db="EMBL/GenBank/DDBJ databases">
        <title>Genome sequencing of cyanobaciteial culture collection at National Institute for Environmental Studies (NIES).</title>
        <authorList>
            <person name="Hirose Y."/>
            <person name="Shimura Y."/>
            <person name="Fujisawa T."/>
            <person name="Nakamura Y."/>
            <person name="Kawachi M."/>
        </authorList>
    </citation>
    <scope>NUCLEOTIDE SEQUENCE [LARGE SCALE GENOMIC DNA]</scope>
    <source>
        <strain evidence="3 4">NIES-2135</strain>
    </source>
</reference>
<protein>
    <recommendedName>
        <fullName evidence="5">Lipoprotein</fullName>
    </recommendedName>
</protein>
<feature type="compositionally biased region" description="Low complexity" evidence="1">
    <location>
        <begin position="158"/>
        <end position="175"/>
    </location>
</feature>
<evidence type="ECO:0000313" key="3">
    <source>
        <dbReference type="EMBL" id="BAY54675.1"/>
    </source>
</evidence>